<evidence type="ECO:0000259" key="3">
    <source>
        <dbReference type="PROSITE" id="PS51192"/>
    </source>
</evidence>
<sequence length="1741" mass="197364">MHNPNGVQEYYQAIRDRLKNYIKSDYLANSETLLLYVDDLLGELCSEYTNIAREPYIETAASYKKIQDGIQNSSRIKQGVKESLFKLVAKGLGIFSDPFEHQVKALEYFLAGRDLFVSTGTGSGKTECFLWPIIAKCFDEAKNHPAIFKNEAVRTLIIYPMNSLVSDQLARFRKIIGSPDFKYIFTRDTHASRIPHFGMYTGRTPYSGDAKKASSQELAITFRENYLIDETADAYTQRRQTNNIKGLKSISKYPARFGEDGLRVFIENLEKNIHRPSPYDAEFITRFEMQNCPPDILITNYSMLEYMLMRQREANIWDKTKEWLETSDENKLLIVLDEAHMYRGSAGGEIALLLERLFYRLGISSEKVQFILTTASMPQNEQTAINGFYTGLTGKVASSCEFLFGSKEEIPDEQEIRTDIEALASIDSDQVQGEAITKRIAAFASSVFKTTLPSDISQDSAQEWLYDNLPKYEAFVKLNRLCRDGAKSYSEIKEVIFGNVATSEKALDALLVLVSLAAKGGNILFPVRLHMFLRGLQGLYTCSNPKCTRAKQSESEKLPLGKIISIPKDKCECGGKIYELFNHIKCGALYIRAFVQKNEGQPYWYVFPKKGLDGDVNSLQETLLYVVPKQYQCGKNDKIGSLDPFTGKLYLTLQDEETLLDVVYYNKSEKGKKTDAKGMPFNFGVCPKCKKPMPLKKPVDLSTKGNIPFYNLTKSQFELQPPKSGLINQGKKVLLFSDSRQNAAKLALDLSKSSDADAFRQAVMLASLLLEVDGKEHSLADLYPAFLDACNQNNLTFFSGTSKDKFDGDKRKFAKSKANAEKRGRTINYSSLLGDYGALPDNYYEQLLTFFTESPRSFKDIGIGFLAPLSTVLDLCMEYLEDDDISIDKAKLYQLLVLMFWEVMDDSAALGETIQDDVRKGLPGRSKSSNFGLSFDFLTALDKGLLQRIQEVLCHDAITTRKILDKVRDLFFASSSANRYYIKLSAVKIELASEDFVWYRCVKCGKLSPFKIGDYCGACFDSSDLVSIGEEELSRFDFWRIPVLNALKKIESIHTIDTEEHTAQLSHKEIRSDTWSRTEKYEMRFQDINAGEHGEDAIDVLSCTTTMEVGIDIGSLTAIGLRNIPPMRENYQQRAGRAGRKNAGISTIVTYASGGTHDSHYFQHPDEMISGAPRKPWIDRSNPKIKQRHVNMLTLNGFMSTEAMRTQFDGIVDTGIIKFCELYGENFIEFAEQFSKNSGLSTAKTIEHFQEICGLVLAEGKRDEYINNDKETPAFDIFYREGFIPSYSFPKNVVRFFVEKESERGKNSPRDIQYAPERDIAVALSEYAPGRFVTIDKKIFKSGGIYANPRPRGFETNHAEFYFKNTDYYKDIFICSECNWFGLQEDASLSQCPYCGSEIVKNKMLRPWGFSPVKGDEVKFEDEDEQYTYAEAPYYSYVPEDTRMDSFGQSKIRFANLPDRKVLTVNMGKSKNGFNICKKCGGAEVTDAKEGATYSFSQPYHDNHPLCRHEGTVAHGIYLGYEFLTDMFMLDISYDSTKLVGNRSAEEKSILRAAVTTLHEAVKKAVSLVLDIDYNEISGGWRPRIKGDGNSHMEMFFYDNLTSGAGYSSLIGSILDEVLERARIILTGCECSRSCKNCLDNYWNQRNHQLFDRHLGLQLLDYAQFGQLPDDYEVSEQNEYFQPLLKLITEDGGVPPLAFEVIPAMRKKPDSTRSKMYLNPYDLTDWLPNAFMTYRNLVSEG</sequence>
<feature type="domain" description="Helicase C-terminal" evidence="4">
    <location>
        <begin position="1021"/>
        <end position="1189"/>
    </location>
</feature>
<dbReference type="KEGG" id="dae:Dtox_3298"/>
<evidence type="ECO:0000259" key="4">
    <source>
        <dbReference type="PROSITE" id="PS51194"/>
    </source>
</evidence>
<dbReference type="EMBL" id="CP001720">
    <property type="protein sequence ID" value="ACV64030.1"/>
    <property type="molecule type" value="Genomic_DNA"/>
</dbReference>
<dbReference type="SMART" id="SM00487">
    <property type="entry name" value="DEXDc"/>
    <property type="match status" value="1"/>
</dbReference>
<evidence type="ECO:0000256" key="2">
    <source>
        <dbReference type="ARBA" id="ARBA00022840"/>
    </source>
</evidence>
<dbReference type="Pfam" id="PF09369">
    <property type="entry name" value="MZB"/>
    <property type="match status" value="1"/>
</dbReference>
<dbReference type="Pfam" id="PF00271">
    <property type="entry name" value="Helicase_C"/>
    <property type="match status" value="1"/>
</dbReference>
<dbReference type="SUPFAM" id="SSF52540">
    <property type="entry name" value="P-loop containing nucleoside triphosphate hydrolases"/>
    <property type="match status" value="2"/>
</dbReference>
<dbReference type="InterPro" id="IPR027417">
    <property type="entry name" value="P-loop_NTPase"/>
</dbReference>
<dbReference type="SMART" id="SM00490">
    <property type="entry name" value="HELICc"/>
    <property type="match status" value="1"/>
</dbReference>
<evidence type="ECO:0000313" key="6">
    <source>
        <dbReference type="Proteomes" id="UP000002217"/>
    </source>
</evidence>
<organism evidence="5 6">
    <name type="scientific">Desulfofarcimen acetoxidans (strain ATCC 49208 / DSM 771 / KCTC 5769 / VKM B-1644 / 5575)</name>
    <name type="common">Desulfotomaculum acetoxidans</name>
    <dbReference type="NCBI Taxonomy" id="485916"/>
    <lineage>
        <taxon>Bacteria</taxon>
        <taxon>Bacillati</taxon>
        <taxon>Bacillota</taxon>
        <taxon>Clostridia</taxon>
        <taxon>Eubacteriales</taxon>
        <taxon>Peptococcaceae</taxon>
        <taxon>Desulfofarcimen</taxon>
    </lineage>
</organism>
<gene>
    <name evidence="5" type="ordered locus">Dtox_3298</name>
</gene>
<feature type="domain" description="Helicase ATP-binding" evidence="3">
    <location>
        <begin position="106"/>
        <end position="395"/>
    </location>
</feature>
<keyword evidence="6" id="KW-1185">Reference proteome</keyword>
<keyword evidence="5" id="KW-0378">Hydrolase</keyword>
<dbReference type="eggNOG" id="COG1205">
    <property type="taxonomic scope" value="Bacteria"/>
</dbReference>
<proteinExistence type="predicted"/>
<dbReference type="InterPro" id="IPR001650">
    <property type="entry name" value="Helicase_C-like"/>
</dbReference>
<dbReference type="GO" id="GO:0043138">
    <property type="term" value="F:3'-5' DNA helicase activity"/>
    <property type="evidence" value="ECO:0007669"/>
    <property type="project" value="TreeGrafter"/>
</dbReference>
<dbReference type="STRING" id="485916.Dtox_3298"/>
<dbReference type="InterPro" id="IPR018973">
    <property type="entry name" value="MZB"/>
</dbReference>
<dbReference type="GO" id="GO:0003676">
    <property type="term" value="F:nucleic acid binding"/>
    <property type="evidence" value="ECO:0007669"/>
    <property type="project" value="InterPro"/>
</dbReference>
<reference evidence="5 6" key="1">
    <citation type="journal article" date="2009" name="Stand. Genomic Sci.">
        <title>Complete genome sequence of Desulfotomaculum acetoxidans type strain (5575).</title>
        <authorList>
            <person name="Spring S."/>
            <person name="Lapidus A."/>
            <person name="Schroder M."/>
            <person name="Gleim D."/>
            <person name="Sims D."/>
            <person name="Meincke L."/>
            <person name="Glavina Del Rio T."/>
            <person name="Tice H."/>
            <person name="Copeland A."/>
            <person name="Cheng J.F."/>
            <person name="Lucas S."/>
            <person name="Chen F."/>
            <person name="Nolan M."/>
            <person name="Bruce D."/>
            <person name="Goodwin L."/>
            <person name="Pitluck S."/>
            <person name="Ivanova N."/>
            <person name="Mavromatis K."/>
            <person name="Mikhailova N."/>
            <person name="Pati A."/>
            <person name="Chen A."/>
            <person name="Palaniappan K."/>
            <person name="Land M."/>
            <person name="Hauser L."/>
            <person name="Chang Y.J."/>
            <person name="Jeffries C.D."/>
            <person name="Chain P."/>
            <person name="Saunders E."/>
            <person name="Brettin T."/>
            <person name="Detter J.C."/>
            <person name="Goker M."/>
            <person name="Bristow J."/>
            <person name="Eisen J.A."/>
            <person name="Markowitz V."/>
            <person name="Hugenholtz P."/>
            <person name="Kyrpides N.C."/>
            <person name="Klenk H.P."/>
            <person name="Han C."/>
        </authorList>
    </citation>
    <scope>NUCLEOTIDE SEQUENCE [LARGE SCALE GENOMIC DNA]</scope>
    <source>
        <strain evidence="6">ATCC 49208 / DSM 771 / VKM B-1644</strain>
    </source>
</reference>
<dbReference type="InterPro" id="IPR014001">
    <property type="entry name" value="Helicase_ATP-bd"/>
</dbReference>
<dbReference type="GO" id="GO:0036297">
    <property type="term" value="P:interstrand cross-link repair"/>
    <property type="evidence" value="ECO:0007669"/>
    <property type="project" value="TreeGrafter"/>
</dbReference>
<dbReference type="PANTHER" id="PTHR47957">
    <property type="entry name" value="ATP-DEPENDENT HELICASE HRQ1"/>
    <property type="match status" value="1"/>
</dbReference>
<accession>C8W5N0</accession>
<dbReference type="PANTHER" id="PTHR47957:SF3">
    <property type="entry name" value="ATP-DEPENDENT HELICASE HRQ1"/>
    <property type="match status" value="1"/>
</dbReference>
<dbReference type="Gene3D" id="3.40.50.300">
    <property type="entry name" value="P-loop containing nucleotide triphosphate hydrolases"/>
    <property type="match status" value="2"/>
</dbReference>
<dbReference type="Pfam" id="PF00270">
    <property type="entry name" value="DEAD"/>
    <property type="match status" value="1"/>
</dbReference>
<keyword evidence="2" id="KW-0067">ATP-binding</keyword>
<dbReference type="RefSeq" id="WP_015758721.1">
    <property type="nucleotide sequence ID" value="NC_013216.1"/>
</dbReference>
<evidence type="ECO:0000313" key="5">
    <source>
        <dbReference type="EMBL" id="ACV64030.1"/>
    </source>
</evidence>
<evidence type="ECO:0000256" key="1">
    <source>
        <dbReference type="ARBA" id="ARBA00022741"/>
    </source>
</evidence>
<dbReference type="PROSITE" id="PS51194">
    <property type="entry name" value="HELICASE_CTER"/>
    <property type="match status" value="1"/>
</dbReference>
<dbReference type="PROSITE" id="PS51192">
    <property type="entry name" value="HELICASE_ATP_BIND_1"/>
    <property type="match status" value="1"/>
</dbReference>
<keyword evidence="1" id="KW-0547">Nucleotide-binding</keyword>
<dbReference type="eggNOG" id="COG1201">
    <property type="taxonomic scope" value="Bacteria"/>
</dbReference>
<dbReference type="Proteomes" id="UP000002217">
    <property type="component" value="Chromosome"/>
</dbReference>
<dbReference type="GO" id="GO:0006289">
    <property type="term" value="P:nucleotide-excision repair"/>
    <property type="evidence" value="ECO:0007669"/>
    <property type="project" value="TreeGrafter"/>
</dbReference>
<dbReference type="GO" id="GO:0005524">
    <property type="term" value="F:ATP binding"/>
    <property type="evidence" value="ECO:0007669"/>
    <property type="project" value="UniProtKB-KW"/>
</dbReference>
<dbReference type="InterPro" id="IPR011545">
    <property type="entry name" value="DEAD/DEAH_box_helicase_dom"/>
</dbReference>
<protein>
    <submittedName>
        <fullName evidence="5">DEAD/DEAH box helicase domain protein</fullName>
    </submittedName>
</protein>
<name>C8W5N0_DESAS</name>
<dbReference type="HOGENOM" id="CLU_001338_2_1_9"/>
<dbReference type="OrthoDB" id="9774462at2"/>
<keyword evidence="5" id="KW-0347">Helicase</keyword>